<dbReference type="InterPro" id="IPR000383">
    <property type="entry name" value="Xaa-Pro-like_dom"/>
</dbReference>
<dbReference type="Proteomes" id="UP001597405">
    <property type="component" value="Unassembled WGS sequence"/>
</dbReference>
<keyword evidence="2" id="KW-0378">Hydrolase</keyword>
<evidence type="ECO:0000259" key="1">
    <source>
        <dbReference type="Pfam" id="PF02129"/>
    </source>
</evidence>
<gene>
    <name evidence="2" type="ORF">ACFSOZ_18410</name>
</gene>
<dbReference type="RefSeq" id="WP_379100321.1">
    <property type="nucleotide sequence ID" value="NZ_JBHUGZ010000012.1"/>
</dbReference>
<dbReference type="Pfam" id="PF02129">
    <property type="entry name" value="Peptidase_S15"/>
    <property type="match status" value="1"/>
</dbReference>
<comment type="caution">
    <text evidence="2">The sequence shown here is derived from an EMBL/GenBank/DDBJ whole genome shotgun (WGS) entry which is preliminary data.</text>
</comment>
<accession>A0ABW4UCC4</accession>
<protein>
    <submittedName>
        <fullName evidence="2">CocE/NonD family hydrolase</fullName>
    </submittedName>
</protein>
<dbReference type="SUPFAM" id="SSF53474">
    <property type="entry name" value="alpha/beta-Hydrolases"/>
    <property type="match status" value="1"/>
</dbReference>
<dbReference type="InterPro" id="IPR029058">
    <property type="entry name" value="AB_hydrolase_fold"/>
</dbReference>
<reference evidence="3" key="1">
    <citation type="journal article" date="2019" name="Int. J. Syst. Evol. Microbiol.">
        <title>The Global Catalogue of Microorganisms (GCM) 10K type strain sequencing project: providing services to taxonomists for standard genome sequencing and annotation.</title>
        <authorList>
            <consortium name="The Broad Institute Genomics Platform"/>
            <consortium name="The Broad Institute Genome Sequencing Center for Infectious Disease"/>
            <person name="Wu L."/>
            <person name="Ma J."/>
        </authorList>
    </citation>
    <scope>NUCLEOTIDE SEQUENCE [LARGE SCALE GENOMIC DNA]</scope>
    <source>
        <strain evidence="3">CGMCC 1.16225</strain>
    </source>
</reference>
<dbReference type="EMBL" id="JBHUGZ010000012">
    <property type="protein sequence ID" value="MFD1984549.1"/>
    <property type="molecule type" value="Genomic_DNA"/>
</dbReference>
<sequence length="72" mass="8138">MWRKLENARPTLIDWLTHQRSDEFWKHGSVCEDYGAIDCAVLAVGGWADGFSNAVLRLLSNLKAPLHFPPES</sequence>
<organism evidence="2 3">
    <name type="scientific">Mesorhizobium newzealandense</name>
    <dbReference type="NCBI Taxonomy" id="1300302"/>
    <lineage>
        <taxon>Bacteria</taxon>
        <taxon>Pseudomonadati</taxon>
        <taxon>Pseudomonadota</taxon>
        <taxon>Alphaproteobacteria</taxon>
        <taxon>Hyphomicrobiales</taxon>
        <taxon>Phyllobacteriaceae</taxon>
        <taxon>Mesorhizobium</taxon>
    </lineage>
</organism>
<evidence type="ECO:0000313" key="3">
    <source>
        <dbReference type="Proteomes" id="UP001597405"/>
    </source>
</evidence>
<name>A0ABW4UCC4_9HYPH</name>
<keyword evidence="3" id="KW-1185">Reference proteome</keyword>
<proteinExistence type="predicted"/>
<evidence type="ECO:0000313" key="2">
    <source>
        <dbReference type="EMBL" id="MFD1984549.1"/>
    </source>
</evidence>
<dbReference type="GO" id="GO:0016787">
    <property type="term" value="F:hydrolase activity"/>
    <property type="evidence" value="ECO:0007669"/>
    <property type="project" value="UniProtKB-KW"/>
</dbReference>
<feature type="domain" description="Xaa-Pro dipeptidyl-peptidase-like" evidence="1">
    <location>
        <begin position="5"/>
        <end position="65"/>
    </location>
</feature>